<reference evidence="2" key="1">
    <citation type="journal article" date="2016" name="Nature">
        <title>Genome evolution in the allotetraploid frog Xenopus laevis.</title>
        <authorList>
            <person name="Session A.M."/>
            <person name="Uno Y."/>
            <person name="Kwon T."/>
            <person name="Chapman J.A."/>
            <person name="Toyoda A."/>
            <person name="Takahashi S."/>
            <person name="Fukui A."/>
            <person name="Hikosaka A."/>
            <person name="Suzuki A."/>
            <person name="Kondo M."/>
            <person name="van Heeringen S.J."/>
            <person name="Quigley I."/>
            <person name="Heinz S."/>
            <person name="Ogino H."/>
            <person name="Ochi H."/>
            <person name="Hellsten U."/>
            <person name="Lyons J.B."/>
            <person name="Simakov O."/>
            <person name="Putnam N."/>
            <person name="Stites J."/>
            <person name="Kuroki Y."/>
            <person name="Tanaka T."/>
            <person name="Michiue T."/>
            <person name="Watanabe M."/>
            <person name="Bogdanovic O."/>
            <person name="Lister R."/>
            <person name="Georgiou G."/>
            <person name="Paranjpe S.S."/>
            <person name="van Kruijsbergen I."/>
            <person name="Shu S."/>
            <person name="Carlson J."/>
            <person name="Kinoshita T."/>
            <person name="Ohta Y."/>
            <person name="Mawaribuchi S."/>
            <person name="Jenkins J."/>
            <person name="Grimwood J."/>
            <person name="Schmutz J."/>
            <person name="Mitros T."/>
            <person name="Mozaffari S.V."/>
            <person name="Suzuki Y."/>
            <person name="Haramoto Y."/>
            <person name="Yamamoto T.S."/>
            <person name="Takagi C."/>
            <person name="Heald R."/>
            <person name="Miller K."/>
            <person name="Haudenschild C."/>
            <person name="Kitzman J."/>
            <person name="Nakayama T."/>
            <person name="Izutsu Y."/>
            <person name="Robert J."/>
            <person name="Fortriede J."/>
            <person name="Burns K."/>
            <person name="Lotay V."/>
            <person name="Karimi K."/>
            <person name="Yasuoka Y."/>
            <person name="Dichmann D.S."/>
            <person name="Flajnik M.F."/>
            <person name="Houston D.W."/>
            <person name="Shendure J."/>
            <person name="DuPasquier L."/>
            <person name="Vize P.D."/>
            <person name="Zorn A.M."/>
            <person name="Ito M."/>
            <person name="Marcotte E.M."/>
            <person name="Wallingford J.B."/>
            <person name="Ito Y."/>
            <person name="Asashima M."/>
            <person name="Ueno N."/>
            <person name="Matsuda Y."/>
            <person name="Veenstra G.J."/>
            <person name="Fujiyama A."/>
            <person name="Harland R.M."/>
            <person name="Taira M."/>
            <person name="Rokhsar D.S."/>
        </authorList>
    </citation>
    <scope>NUCLEOTIDE SEQUENCE [LARGE SCALE GENOMIC DNA]</scope>
    <source>
        <strain evidence="2">J</strain>
    </source>
</reference>
<evidence type="ECO:0000313" key="2">
    <source>
        <dbReference type="Proteomes" id="UP000694892"/>
    </source>
</evidence>
<dbReference type="Proteomes" id="UP000694892">
    <property type="component" value="Chromosome 4L"/>
</dbReference>
<accession>A0A974D6M0</accession>
<protein>
    <submittedName>
        <fullName evidence="1">Uncharacterized protein</fullName>
    </submittedName>
</protein>
<evidence type="ECO:0000313" key="1">
    <source>
        <dbReference type="EMBL" id="OCT85585.1"/>
    </source>
</evidence>
<organism evidence="1 2">
    <name type="scientific">Xenopus laevis</name>
    <name type="common">African clawed frog</name>
    <dbReference type="NCBI Taxonomy" id="8355"/>
    <lineage>
        <taxon>Eukaryota</taxon>
        <taxon>Metazoa</taxon>
        <taxon>Chordata</taxon>
        <taxon>Craniata</taxon>
        <taxon>Vertebrata</taxon>
        <taxon>Euteleostomi</taxon>
        <taxon>Amphibia</taxon>
        <taxon>Batrachia</taxon>
        <taxon>Anura</taxon>
        <taxon>Pipoidea</taxon>
        <taxon>Pipidae</taxon>
        <taxon>Xenopodinae</taxon>
        <taxon>Xenopus</taxon>
        <taxon>Xenopus</taxon>
    </lineage>
</organism>
<gene>
    <name evidence="1" type="ORF">XELAEV_18023754mg</name>
</gene>
<dbReference type="AlphaFoldDB" id="A0A974D6M0"/>
<name>A0A974D6M0_XENLA</name>
<dbReference type="EMBL" id="CM004472">
    <property type="protein sequence ID" value="OCT85585.1"/>
    <property type="molecule type" value="Genomic_DNA"/>
</dbReference>
<sequence>MSLNPVLSKKKLADKTVGKASQALYVTQTGSFPHPTPLLTVMPKHPMAWHLTAKWILWGRARICLHMKRVFLEVSNFYCEGNRLPLETEIECKRLQYIYIIKGNTFL</sequence>
<proteinExistence type="predicted"/>